<keyword evidence="2" id="KW-1185">Reference proteome</keyword>
<evidence type="ECO:0000313" key="1">
    <source>
        <dbReference type="EMBL" id="PND47124.1"/>
    </source>
</evidence>
<dbReference type="AlphaFoldDB" id="A0A2N8LAE3"/>
<reference evidence="1 2" key="1">
    <citation type="submission" date="2015-12" db="EMBL/GenBank/DDBJ databases">
        <title>Streptococcus penaeicida sp. nov.</title>
        <authorList>
            <person name="Gomez-Gil B."/>
            <person name="Morales-Covarrubias M."/>
        </authorList>
    </citation>
    <scope>NUCLEOTIDE SEQUENCE [LARGE SCALE GENOMIC DNA]</scope>
    <source>
        <strain evidence="1 2">CAIM 1838</strain>
    </source>
</reference>
<dbReference type="RefSeq" id="WP_102778048.1">
    <property type="nucleotide sequence ID" value="NZ_CBCSGP010000006.1"/>
</dbReference>
<proteinExistence type="predicted"/>
<protein>
    <submittedName>
        <fullName evidence="1">Uncharacterized protein</fullName>
    </submittedName>
</protein>
<name>A0A2N8LAE3_9STRE</name>
<evidence type="ECO:0000313" key="2">
    <source>
        <dbReference type="Proteomes" id="UP000235963"/>
    </source>
</evidence>
<comment type="caution">
    <text evidence="1">The sequence shown here is derived from an EMBL/GenBank/DDBJ whole genome shotgun (WGS) entry which is preliminary data.</text>
</comment>
<gene>
    <name evidence="1" type="ORF">AT575_08890</name>
</gene>
<sequence>MTELPMDVFDFLIILSTSLDLAEANLADTQNSFIRLFLKKDEVQNLSLLIESSYQNQDGQTTNLNQDAIEKTTLILDYYLRQLPGLAYNRDKTEFLLLQSMDYRGPMNLEEEKNE</sequence>
<dbReference type="EMBL" id="LOCM01000032">
    <property type="protein sequence ID" value="PND47124.1"/>
    <property type="molecule type" value="Genomic_DNA"/>
</dbReference>
<accession>A0A2N8LAE3</accession>
<dbReference type="Proteomes" id="UP000235963">
    <property type="component" value="Unassembled WGS sequence"/>
</dbReference>
<organism evidence="1 2">
    <name type="scientific">Streptococcus penaeicida</name>
    <dbReference type="NCBI Taxonomy" id="1765960"/>
    <lineage>
        <taxon>Bacteria</taxon>
        <taxon>Bacillati</taxon>
        <taxon>Bacillota</taxon>
        <taxon>Bacilli</taxon>
        <taxon>Lactobacillales</taxon>
        <taxon>Streptococcaceae</taxon>
        <taxon>Streptococcus</taxon>
    </lineage>
</organism>